<dbReference type="CTD" id="10201"/>
<protein>
    <recommendedName>
        <fullName evidence="11">Nucleoside diphosphate kinase-like domain-containing protein</fullName>
    </recommendedName>
</protein>
<dbReference type="Gene3D" id="3.30.70.141">
    <property type="entry name" value="Nucleoside diphosphate kinase-like domain"/>
    <property type="match status" value="1"/>
</dbReference>
<evidence type="ECO:0000259" key="11">
    <source>
        <dbReference type="SMART" id="SM00562"/>
    </source>
</evidence>
<keyword evidence="3" id="KW-0479">Metal-binding</keyword>
<dbReference type="PANTHER" id="PTHR46956:SF1">
    <property type="entry name" value="NUCLEOSIDE DIPHOSPHATE KINASE 6"/>
    <property type="match status" value="1"/>
</dbReference>
<dbReference type="InterPro" id="IPR034907">
    <property type="entry name" value="NDK-like_dom"/>
</dbReference>
<keyword evidence="5" id="KW-0418">Kinase</keyword>
<dbReference type="GO" id="GO:0045839">
    <property type="term" value="P:negative regulation of mitotic nuclear division"/>
    <property type="evidence" value="ECO:0007669"/>
    <property type="project" value="TreeGrafter"/>
</dbReference>
<evidence type="ECO:0000256" key="7">
    <source>
        <dbReference type="ARBA" id="ARBA00022842"/>
    </source>
</evidence>
<feature type="region of interest" description="Disordered" evidence="10">
    <location>
        <begin position="62"/>
        <end position="89"/>
    </location>
</feature>
<dbReference type="PANTHER" id="PTHR46956">
    <property type="entry name" value="NUCLEOSIDE DIPHOSPHATE KINASE 6"/>
    <property type="match status" value="1"/>
</dbReference>
<evidence type="ECO:0000256" key="2">
    <source>
        <dbReference type="ARBA" id="ARBA00022679"/>
    </source>
</evidence>
<dbReference type="SMART" id="SM00562">
    <property type="entry name" value="NDK"/>
    <property type="match status" value="1"/>
</dbReference>
<evidence type="ECO:0000256" key="3">
    <source>
        <dbReference type="ARBA" id="ARBA00022723"/>
    </source>
</evidence>
<dbReference type="GO" id="GO:0005524">
    <property type="term" value="F:ATP binding"/>
    <property type="evidence" value="ECO:0007669"/>
    <property type="project" value="UniProtKB-KW"/>
</dbReference>
<keyword evidence="8" id="KW-0546">Nucleotide metabolism</keyword>
<dbReference type="GO" id="GO:0004550">
    <property type="term" value="F:nucleoside diphosphate kinase activity"/>
    <property type="evidence" value="ECO:0007669"/>
    <property type="project" value="InterPro"/>
</dbReference>
<proteinExistence type="inferred from homology"/>
<dbReference type="GO" id="GO:0009117">
    <property type="term" value="P:nucleotide metabolic process"/>
    <property type="evidence" value="ECO:0007669"/>
    <property type="project" value="UniProtKB-KW"/>
</dbReference>
<keyword evidence="7" id="KW-0460">Magnesium</keyword>
<organism evidence="12 13">
    <name type="scientific">Colobus angolensis palliatus</name>
    <name type="common">Peters' Angolan colobus</name>
    <dbReference type="NCBI Taxonomy" id="336983"/>
    <lineage>
        <taxon>Eukaryota</taxon>
        <taxon>Metazoa</taxon>
        <taxon>Chordata</taxon>
        <taxon>Craniata</taxon>
        <taxon>Vertebrata</taxon>
        <taxon>Euteleostomi</taxon>
        <taxon>Mammalia</taxon>
        <taxon>Eutheria</taxon>
        <taxon>Euarchontoglires</taxon>
        <taxon>Primates</taxon>
        <taxon>Haplorrhini</taxon>
        <taxon>Catarrhini</taxon>
        <taxon>Cercopithecidae</taxon>
        <taxon>Colobinae</taxon>
        <taxon>Colobus</taxon>
    </lineage>
</organism>
<keyword evidence="4" id="KW-0547">Nucleotide-binding</keyword>
<evidence type="ECO:0000256" key="5">
    <source>
        <dbReference type="ARBA" id="ARBA00022777"/>
    </source>
</evidence>
<dbReference type="GO" id="GO:0005739">
    <property type="term" value="C:mitochondrion"/>
    <property type="evidence" value="ECO:0007669"/>
    <property type="project" value="TreeGrafter"/>
</dbReference>
<evidence type="ECO:0000256" key="4">
    <source>
        <dbReference type="ARBA" id="ARBA00022741"/>
    </source>
</evidence>
<dbReference type="Pfam" id="PF00334">
    <property type="entry name" value="NDK"/>
    <property type="match status" value="1"/>
</dbReference>
<feature type="compositionally biased region" description="Polar residues" evidence="10">
    <location>
        <begin position="68"/>
        <end position="83"/>
    </location>
</feature>
<comment type="cofactor">
    <cofactor evidence="1">
        <name>Mg(2+)</name>
        <dbReference type="ChEBI" id="CHEBI:18420"/>
    </cofactor>
</comment>
<comment type="similarity">
    <text evidence="9">Belongs to the NDK family.</text>
</comment>
<dbReference type="RefSeq" id="XP_011794574.1">
    <property type="nucleotide sequence ID" value="XM_011939184.1"/>
</dbReference>
<evidence type="ECO:0000256" key="8">
    <source>
        <dbReference type="ARBA" id="ARBA00023080"/>
    </source>
</evidence>
<dbReference type="InterPro" id="IPR037994">
    <property type="entry name" value="NDPk6"/>
</dbReference>
<evidence type="ECO:0000256" key="10">
    <source>
        <dbReference type="SAM" id="MobiDB-lite"/>
    </source>
</evidence>
<dbReference type="AlphaFoldDB" id="A0A2K5K5Y2"/>
<evidence type="ECO:0000313" key="12">
    <source>
        <dbReference type="Ensembl" id="ENSCANP00000036495.1"/>
    </source>
</evidence>
<dbReference type="SUPFAM" id="SSF54919">
    <property type="entry name" value="Nucleoside diphosphate kinase, NDK"/>
    <property type="match status" value="1"/>
</dbReference>
<dbReference type="Ensembl" id="ENSCANT00000059744.1">
    <property type="protein sequence ID" value="ENSCANP00000036495.1"/>
    <property type="gene ID" value="ENSCANG00000041933.1"/>
</dbReference>
<evidence type="ECO:0000256" key="6">
    <source>
        <dbReference type="ARBA" id="ARBA00022840"/>
    </source>
</evidence>
<dbReference type="RefSeq" id="XP_011794577.1">
    <property type="nucleotide sequence ID" value="XM_011939187.1"/>
</dbReference>
<dbReference type="GeneID" id="105509742"/>
<keyword evidence="2" id="KW-0808">Transferase</keyword>
<keyword evidence="13" id="KW-1185">Reference proteome</keyword>
<feature type="domain" description="Nucleoside diphosphate kinase-like" evidence="11">
    <location>
        <begin position="11"/>
        <end position="129"/>
    </location>
</feature>
<dbReference type="Proteomes" id="UP000233080">
    <property type="component" value="Unassembled WGS sequence"/>
</dbReference>
<evidence type="ECO:0000256" key="1">
    <source>
        <dbReference type="ARBA" id="ARBA00001946"/>
    </source>
</evidence>
<comment type="caution">
    <text evidence="9">Lacks conserved residue(s) required for the propagation of feature annotation.</text>
</comment>
<reference evidence="12" key="1">
    <citation type="submission" date="2025-08" db="UniProtKB">
        <authorList>
            <consortium name="Ensembl"/>
        </authorList>
    </citation>
    <scope>IDENTIFICATION</scope>
</reference>
<sequence>MASILRSPQALQLTLALIKPDAVAHPLILEAVHQQILSNKFLIVRMRELLWRKEDCQSFYREHEAGQSEPTSLPTRMPSSSGGRSWDPPECSEHAMWPQIPFVGVSASPTPATPPTVRTLWFQPAERLQPSSLTSVNSAGMRRKSPSCAVALCAIAQREVSTM</sequence>
<dbReference type="InterPro" id="IPR036850">
    <property type="entry name" value="NDK-like_dom_sf"/>
</dbReference>
<accession>A0A2K5K5Y2</accession>
<dbReference type="RefSeq" id="XP_011794575.1">
    <property type="nucleotide sequence ID" value="XM_011939185.1"/>
</dbReference>
<name>A0A2K5K5Y2_COLAP</name>
<keyword evidence="6" id="KW-0067">ATP-binding</keyword>
<dbReference type="GO" id="GO:0046872">
    <property type="term" value="F:metal ion binding"/>
    <property type="evidence" value="ECO:0007669"/>
    <property type="project" value="UniProtKB-KW"/>
</dbReference>
<dbReference type="GO" id="GO:0030308">
    <property type="term" value="P:negative regulation of cell growth"/>
    <property type="evidence" value="ECO:0007669"/>
    <property type="project" value="TreeGrafter"/>
</dbReference>
<evidence type="ECO:0000256" key="9">
    <source>
        <dbReference type="PROSITE-ProRule" id="PRU00706"/>
    </source>
</evidence>
<evidence type="ECO:0000313" key="13">
    <source>
        <dbReference type="Proteomes" id="UP000233080"/>
    </source>
</evidence>
<dbReference type="PROSITE" id="PS51374">
    <property type="entry name" value="NDPK_LIKE"/>
    <property type="match status" value="1"/>
</dbReference>
<reference evidence="12" key="2">
    <citation type="submission" date="2025-09" db="UniProtKB">
        <authorList>
            <consortium name="Ensembl"/>
        </authorList>
    </citation>
    <scope>IDENTIFICATION</scope>
</reference>